<feature type="compositionally biased region" description="Pro residues" evidence="1">
    <location>
        <begin position="36"/>
        <end position="55"/>
    </location>
</feature>
<evidence type="ECO:0000256" key="2">
    <source>
        <dbReference type="SAM" id="Phobius"/>
    </source>
</evidence>
<gene>
    <name evidence="3" type="ORF">EXU48_02385</name>
</gene>
<dbReference type="Pfam" id="PF14110">
    <property type="entry name" value="DUF4282"/>
    <property type="match status" value="1"/>
</dbReference>
<protein>
    <submittedName>
        <fullName evidence="3">DUF4282 domain-containing protein</fullName>
    </submittedName>
</protein>
<reference evidence="3 4" key="1">
    <citation type="submission" date="2019-03" db="EMBL/GenBank/DDBJ databases">
        <title>Genomic features of bacteria from cold environments.</title>
        <authorList>
            <person name="Shen L."/>
        </authorList>
    </citation>
    <scope>NUCLEOTIDE SEQUENCE [LARGE SCALE GENOMIC DNA]</scope>
    <source>
        <strain evidence="4">T3246-1</strain>
    </source>
</reference>
<organism evidence="3 4">
    <name type="scientific">Occultella glacieicola</name>
    <dbReference type="NCBI Taxonomy" id="2518684"/>
    <lineage>
        <taxon>Bacteria</taxon>
        <taxon>Bacillati</taxon>
        <taxon>Actinomycetota</taxon>
        <taxon>Actinomycetes</taxon>
        <taxon>Micrococcales</taxon>
        <taxon>Ruaniaceae</taxon>
        <taxon>Occultella</taxon>
    </lineage>
</organism>
<keyword evidence="2" id="KW-0472">Membrane</keyword>
<dbReference type="Proteomes" id="UP000504882">
    <property type="component" value="Unassembled WGS sequence"/>
</dbReference>
<proteinExistence type="predicted"/>
<comment type="caution">
    <text evidence="3">The sequence shown here is derived from an EMBL/GenBank/DDBJ whole genome shotgun (WGS) entry which is preliminary data.</text>
</comment>
<keyword evidence="2" id="KW-1133">Transmembrane helix</keyword>
<name>A0ABY2EAS3_9MICO</name>
<evidence type="ECO:0000313" key="3">
    <source>
        <dbReference type="EMBL" id="TDE99051.1"/>
    </source>
</evidence>
<feature type="transmembrane region" description="Helical" evidence="2">
    <location>
        <begin position="133"/>
        <end position="156"/>
    </location>
</feature>
<feature type="compositionally biased region" description="Low complexity" evidence="1">
    <location>
        <begin position="56"/>
        <end position="69"/>
    </location>
</feature>
<dbReference type="RefSeq" id="WP_133105953.1">
    <property type="nucleotide sequence ID" value="NZ_SMNA01000001.1"/>
</dbReference>
<accession>A0ABY2EAS3</accession>
<feature type="transmembrane region" description="Helical" evidence="2">
    <location>
        <begin position="168"/>
        <end position="192"/>
    </location>
</feature>
<keyword evidence="2" id="KW-0812">Transmembrane</keyword>
<dbReference type="EMBL" id="SMNA01000001">
    <property type="protein sequence ID" value="TDE99051.1"/>
    <property type="molecule type" value="Genomic_DNA"/>
</dbReference>
<evidence type="ECO:0000256" key="1">
    <source>
        <dbReference type="SAM" id="MobiDB-lite"/>
    </source>
</evidence>
<feature type="compositionally biased region" description="Low complexity" evidence="1">
    <location>
        <begin position="14"/>
        <end position="35"/>
    </location>
</feature>
<sequence length="216" mass="22811">MSQQPPSGFDQPDEQPGQAEQQQSPSGSPPQHNQPIQPPYGQPAQQPPAQQPPAQPGQSGQQFAPQGAPSGQPTSYGQYQGQGQAYGQGQVYGNAPAGAAAQWGAPQQRDPGFFGSLFDLTFSHYVTLRFAKVLFIVAIVFVALGWLGAVVSAFNFDPYGGFYDDDGGAGAMLGVLTLLFGWIPGFITLLLVRVGLEFAVATIKTAQNTSKLAERA</sequence>
<evidence type="ECO:0000313" key="4">
    <source>
        <dbReference type="Proteomes" id="UP000504882"/>
    </source>
</evidence>
<feature type="region of interest" description="Disordered" evidence="1">
    <location>
        <begin position="1"/>
        <end position="82"/>
    </location>
</feature>
<keyword evidence="4" id="KW-1185">Reference proteome</keyword>
<dbReference type="InterPro" id="IPR025557">
    <property type="entry name" value="DUF4282"/>
</dbReference>